<evidence type="ECO:0000313" key="1">
    <source>
        <dbReference type="EMBL" id="EGO20074.1"/>
    </source>
</evidence>
<dbReference type="RefSeq" id="XP_007323509.1">
    <property type="nucleotide sequence ID" value="XM_007323447.1"/>
</dbReference>
<dbReference type="HOGENOM" id="CLU_2347997_0_0_1"/>
<dbReference type="EMBL" id="GL945442">
    <property type="protein sequence ID" value="EGO20074.1"/>
    <property type="molecule type" value="Genomic_DNA"/>
</dbReference>
<gene>
    <name evidence="1" type="ORF">SERLADRAFT_401598</name>
</gene>
<dbReference type="KEGG" id="sla:SERLADRAFT_401598"/>
<dbReference type="AlphaFoldDB" id="F8PA77"/>
<proteinExistence type="predicted"/>
<dbReference type="Proteomes" id="UP000008064">
    <property type="component" value="Unassembled WGS sequence"/>
</dbReference>
<dbReference type="GeneID" id="18812109"/>
<organism>
    <name type="scientific">Serpula lacrymans var. lacrymans (strain S7.9)</name>
    <name type="common">Dry rot fungus</name>
    <dbReference type="NCBI Taxonomy" id="578457"/>
    <lineage>
        <taxon>Eukaryota</taxon>
        <taxon>Fungi</taxon>
        <taxon>Dikarya</taxon>
        <taxon>Basidiomycota</taxon>
        <taxon>Agaricomycotina</taxon>
        <taxon>Agaricomycetes</taxon>
        <taxon>Agaricomycetidae</taxon>
        <taxon>Boletales</taxon>
        <taxon>Coniophorineae</taxon>
        <taxon>Serpulaceae</taxon>
        <taxon>Serpula</taxon>
    </lineage>
</organism>
<protein>
    <submittedName>
        <fullName evidence="1">Uncharacterized protein</fullName>
    </submittedName>
</protein>
<reference evidence="1" key="1">
    <citation type="submission" date="2011-04" db="EMBL/GenBank/DDBJ databases">
        <title>Evolution of plant cell wall degrading machinery underlies the functional diversity of forest fungi.</title>
        <authorList>
            <consortium name="US DOE Joint Genome Institute (JGI-PGF)"/>
            <person name="Eastwood D.C."/>
            <person name="Floudas D."/>
            <person name="Binder M."/>
            <person name="Majcherczyk A."/>
            <person name="Schneider P."/>
            <person name="Aerts A."/>
            <person name="Asiegbu F.O."/>
            <person name="Baker S.E."/>
            <person name="Barry K."/>
            <person name="Bendiksby M."/>
            <person name="Blumentritt M."/>
            <person name="Coutinho P.M."/>
            <person name="Cullen D."/>
            <person name="Cullen D."/>
            <person name="Gathman A."/>
            <person name="Goodell B."/>
            <person name="Henrissat B."/>
            <person name="Ihrmark K."/>
            <person name="Kauserud H."/>
            <person name="Kohler A."/>
            <person name="LaButti K."/>
            <person name="Lapidus A."/>
            <person name="Lavin J.L."/>
            <person name="Lee Y.-H."/>
            <person name="Lindquist E."/>
            <person name="Lilly W."/>
            <person name="Lucas S."/>
            <person name="Morin E."/>
            <person name="Murat C."/>
            <person name="Oguiza J.A."/>
            <person name="Park J."/>
            <person name="Pisabarro A.G."/>
            <person name="Riley R."/>
            <person name="Rosling A."/>
            <person name="Salamov A."/>
            <person name="Schmidt O."/>
            <person name="Schmutz J."/>
            <person name="Skrede I."/>
            <person name="Stenlid J."/>
            <person name="Wiebenga A."/>
            <person name="Xie X."/>
            <person name="Kues U."/>
            <person name="Hibbett D.S."/>
            <person name="Hoffmeister D."/>
            <person name="Hogberg N."/>
            <person name="Martin F."/>
            <person name="Grigoriev I.V."/>
            <person name="Watkinson S.C."/>
        </authorList>
    </citation>
    <scope>NUCLEOTIDE SEQUENCE</scope>
    <source>
        <strain evidence="1">S7.9</strain>
    </source>
</reference>
<accession>F8PA77</accession>
<sequence>MLLELSPTHGFRTHCGTSNLKLNVQPVPLNYARDGSCSSISSSAQTVASLVCRVRLKLQVRKNQGACRGPVTIIYLPFLATSLRYFAVQGGTPAGHI</sequence>
<name>F8PA77_SERL9</name>